<dbReference type="EMBL" id="RHQL01000010">
    <property type="protein sequence ID" value="RRV08864.1"/>
    <property type="molecule type" value="Genomic_DNA"/>
</dbReference>
<accession>A0A427DYL6</accession>
<comment type="caution">
    <text evidence="1">The sequence shown here is derived from an EMBL/GenBank/DDBJ whole genome shotgun (WGS) entry which is preliminary data.</text>
</comment>
<reference evidence="1 2" key="1">
    <citation type="submission" date="2018-10" db="EMBL/GenBank/DDBJ databases">
        <title>Transmission dynamics of multidrug resistant bacteria on intensive care unit surfaces.</title>
        <authorList>
            <person name="D'Souza A.W."/>
            <person name="Potter R.F."/>
            <person name="Wallace M."/>
            <person name="Shupe A."/>
            <person name="Patel S."/>
            <person name="Sun S."/>
            <person name="Gul D."/>
            <person name="Kwon J.H."/>
            <person name="Andleeb S."/>
            <person name="Burnham C.-A.D."/>
            <person name="Dantas G."/>
        </authorList>
    </citation>
    <scope>NUCLEOTIDE SEQUENCE [LARGE SCALE GENOMIC DNA]</scope>
    <source>
        <strain evidence="1 2">PX_177</strain>
    </source>
</reference>
<protein>
    <submittedName>
        <fullName evidence="1">Uncharacterized protein</fullName>
    </submittedName>
</protein>
<organism evidence="1 2">
    <name type="scientific">Stutzerimonas xanthomarina</name>
    <dbReference type="NCBI Taxonomy" id="271420"/>
    <lineage>
        <taxon>Bacteria</taxon>
        <taxon>Pseudomonadati</taxon>
        <taxon>Pseudomonadota</taxon>
        <taxon>Gammaproteobacteria</taxon>
        <taxon>Pseudomonadales</taxon>
        <taxon>Pseudomonadaceae</taxon>
        <taxon>Stutzerimonas</taxon>
    </lineage>
</organism>
<dbReference type="Proteomes" id="UP000276506">
    <property type="component" value="Unassembled WGS sequence"/>
</dbReference>
<sequence>MPTNTKGLTMNYWIRTISACAECRSVSCCCHAAKQLPLRDVIRLDASCPADFRFPDADTNPEALKAFTDEYQAQLDAELDQFGDRVINTHGMFRLVTRTPSGQLKAAFWSLDSVTPWVEEEDGHSRYISDRPQDTASRVAHVGTTGSVRVRAPSTLEREDYSWASCPHAVLEATTGPDALKAWCDMQLLTLGYCL</sequence>
<name>A0A427DYL6_9GAMM</name>
<dbReference type="AlphaFoldDB" id="A0A427DYL6"/>
<gene>
    <name evidence="1" type="ORF">EGJ28_16500</name>
</gene>
<proteinExistence type="predicted"/>
<evidence type="ECO:0000313" key="1">
    <source>
        <dbReference type="EMBL" id="RRV08864.1"/>
    </source>
</evidence>
<evidence type="ECO:0000313" key="2">
    <source>
        <dbReference type="Proteomes" id="UP000276506"/>
    </source>
</evidence>
<dbReference type="RefSeq" id="WP_041109938.1">
    <property type="nucleotide sequence ID" value="NZ_RHQL01000010.1"/>
</dbReference>